<comment type="caution">
    <text evidence="7">The sequence shown here is derived from an EMBL/GenBank/DDBJ whole genome shotgun (WGS) entry which is preliminary data.</text>
</comment>
<protein>
    <recommendedName>
        <fullName evidence="4">Cobyric acid synthase</fullName>
    </recommendedName>
</protein>
<dbReference type="NCBIfam" id="NF001989">
    <property type="entry name" value="PRK00784.1"/>
    <property type="match status" value="1"/>
</dbReference>
<comment type="pathway">
    <text evidence="1 4">Cofactor biosynthesis; adenosylcobalamin biosynthesis.</text>
</comment>
<evidence type="ECO:0000256" key="3">
    <source>
        <dbReference type="ARBA" id="ARBA00022962"/>
    </source>
</evidence>
<dbReference type="GO" id="GO:0003824">
    <property type="term" value="F:catalytic activity"/>
    <property type="evidence" value="ECO:0007669"/>
    <property type="project" value="InterPro"/>
</dbReference>
<feature type="domain" description="CobB/CobQ-like glutamine amidotransferase" evidence="6">
    <location>
        <begin position="249"/>
        <end position="432"/>
    </location>
</feature>
<evidence type="ECO:0000259" key="6">
    <source>
        <dbReference type="Pfam" id="PF07685"/>
    </source>
</evidence>
<evidence type="ECO:0000256" key="4">
    <source>
        <dbReference type="HAMAP-Rule" id="MF_00028"/>
    </source>
</evidence>
<dbReference type="UniPathway" id="UPA00148"/>
<dbReference type="NCBIfam" id="TIGR00313">
    <property type="entry name" value="cobQ"/>
    <property type="match status" value="1"/>
</dbReference>
<evidence type="ECO:0000256" key="1">
    <source>
        <dbReference type="ARBA" id="ARBA00004953"/>
    </source>
</evidence>
<dbReference type="InterPro" id="IPR002586">
    <property type="entry name" value="CobQ/CobB/MinD/ParA_Nub-bd_dom"/>
</dbReference>
<dbReference type="EMBL" id="PZJJ01000003">
    <property type="protein sequence ID" value="PTL40081.1"/>
    <property type="molecule type" value="Genomic_DNA"/>
</dbReference>
<comment type="similarity">
    <text evidence="4">Belongs to the CobB/CobQ family. CobQ subfamily.</text>
</comment>
<keyword evidence="2 4" id="KW-0169">Cobalamin biosynthesis</keyword>
<dbReference type="PANTHER" id="PTHR21343:SF1">
    <property type="entry name" value="COBYRIC ACID SYNTHASE"/>
    <property type="match status" value="1"/>
</dbReference>
<evidence type="ECO:0000313" key="8">
    <source>
        <dbReference type="Proteomes" id="UP000240509"/>
    </source>
</evidence>
<sequence>MIQGTQSDAGKSLAAAALCRIFAEEGWKTAPFKSQNMALNSFITADGKEIGRAQGLQAEAAGIEADTNMNPILIKPSGESSAQIVVHGKPLKTMKAGEYREDYYETGLHVITEAWKRLESSYERVVIEGAGSPAEINLNDRELVNMKVASITGAPVVLVADIDRGGVFANVVGTLQLLSEEDKERVIGIIINKFRGDITLLQPGLDWLENYTGVPVLGVLPYIEGLALEEEDSLGLGKYSGEREEADIDIAVISLPRMSNYTDIDPFVHEPDCRVRFVKKREEMGEPDIIILPGSKAVMADLAYLKENGFDEVLQSAAGKTRIIGICGGFQMMGESVTDEHHVESEVPSAEGLGLFSSLSTKLTTDKVTVRSSGTLHWKDRNLPVTGYEIHMGISSHSENSWIKKADGGVDGAVKGKTAGTYFHGLFHSDEWRFYFLNDIRKEKGLPPVERKKFQDIRESSFQRLSKVFREHIDLEKIEKKMMDFQKGVQHGKLEKKCCGNTAPE</sequence>
<dbReference type="GO" id="GO:0009236">
    <property type="term" value="P:cobalamin biosynthetic process"/>
    <property type="evidence" value="ECO:0007669"/>
    <property type="project" value="UniProtKB-UniRule"/>
</dbReference>
<dbReference type="InterPro" id="IPR033949">
    <property type="entry name" value="CobQ_GATase1"/>
</dbReference>
<proteinExistence type="inferred from homology"/>
<feature type="active site" description="Nucleophile" evidence="4">
    <location>
        <position position="327"/>
    </location>
</feature>
<keyword evidence="8" id="KW-1185">Reference proteome</keyword>
<dbReference type="InterPro" id="IPR011698">
    <property type="entry name" value="GATase_3"/>
</dbReference>
<name>A0A2T4U9L2_9BACI</name>
<reference evidence="7 8" key="1">
    <citation type="submission" date="2018-03" db="EMBL/GenBank/DDBJ databases">
        <title>Alkalicoccus saliphilus sp. nov., isolated from a mineral pool.</title>
        <authorList>
            <person name="Zhao B."/>
        </authorList>
    </citation>
    <scope>NUCLEOTIDE SEQUENCE [LARGE SCALE GENOMIC DNA]</scope>
    <source>
        <strain evidence="7 8">6AG</strain>
    </source>
</reference>
<dbReference type="CDD" id="cd05389">
    <property type="entry name" value="CobQ_N"/>
    <property type="match status" value="1"/>
</dbReference>
<comment type="function">
    <text evidence="4">Catalyzes amidations at positions B, D, E, and G on adenosylcobyrinic A,C-diamide. NH(2) groups are provided by glutamine, and one molecule of ATP is hydrogenolyzed for each amidation.</text>
</comment>
<dbReference type="CDD" id="cd01750">
    <property type="entry name" value="GATase1_CobQ"/>
    <property type="match status" value="1"/>
</dbReference>
<feature type="domain" description="CobQ/CobB/MinD/ParA nucleotide binding" evidence="5">
    <location>
        <begin position="1"/>
        <end position="227"/>
    </location>
</feature>
<accession>A0A2T4U9L2</accession>
<feature type="active site" evidence="4">
    <location>
        <position position="424"/>
    </location>
</feature>
<dbReference type="Gene3D" id="3.40.50.300">
    <property type="entry name" value="P-loop containing nucleotide triphosphate hydrolases"/>
    <property type="match status" value="1"/>
</dbReference>
<organism evidence="7 8">
    <name type="scientific">Alkalicoccus saliphilus</name>
    <dbReference type="NCBI Taxonomy" id="200989"/>
    <lineage>
        <taxon>Bacteria</taxon>
        <taxon>Bacillati</taxon>
        <taxon>Bacillota</taxon>
        <taxon>Bacilli</taxon>
        <taxon>Bacillales</taxon>
        <taxon>Bacillaceae</taxon>
        <taxon>Alkalicoccus</taxon>
    </lineage>
</organism>
<dbReference type="InterPro" id="IPR047045">
    <property type="entry name" value="CobQ_N"/>
</dbReference>
<dbReference type="Pfam" id="PF01656">
    <property type="entry name" value="CbiA"/>
    <property type="match status" value="1"/>
</dbReference>
<dbReference type="PROSITE" id="PS51274">
    <property type="entry name" value="GATASE_COBBQ"/>
    <property type="match status" value="1"/>
</dbReference>
<dbReference type="GO" id="GO:0015420">
    <property type="term" value="F:ABC-type vitamin B12 transporter activity"/>
    <property type="evidence" value="ECO:0007669"/>
    <property type="project" value="UniProtKB-UniRule"/>
</dbReference>
<dbReference type="AlphaFoldDB" id="A0A2T4U9L2"/>
<gene>
    <name evidence="4" type="primary">cobQ</name>
    <name evidence="7" type="ORF">C6Y45_03375</name>
</gene>
<dbReference type="OrthoDB" id="9808302at2"/>
<dbReference type="InterPro" id="IPR004459">
    <property type="entry name" value="CobQ_synth"/>
</dbReference>
<dbReference type="SUPFAM" id="SSF52317">
    <property type="entry name" value="Class I glutamine amidotransferase-like"/>
    <property type="match status" value="1"/>
</dbReference>
<evidence type="ECO:0000259" key="5">
    <source>
        <dbReference type="Pfam" id="PF01656"/>
    </source>
</evidence>
<dbReference type="Gene3D" id="3.40.50.880">
    <property type="match status" value="1"/>
</dbReference>
<dbReference type="InterPro" id="IPR027417">
    <property type="entry name" value="P-loop_NTPase"/>
</dbReference>
<dbReference type="SUPFAM" id="SSF52540">
    <property type="entry name" value="P-loop containing nucleoside triphosphate hydrolases"/>
    <property type="match status" value="1"/>
</dbReference>
<dbReference type="Proteomes" id="UP000240509">
    <property type="component" value="Unassembled WGS sequence"/>
</dbReference>
<dbReference type="HAMAP" id="MF_00028">
    <property type="entry name" value="CobQ"/>
    <property type="match status" value="1"/>
</dbReference>
<dbReference type="InterPro" id="IPR029062">
    <property type="entry name" value="Class_I_gatase-like"/>
</dbReference>
<keyword evidence="3 4" id="KW-0315">Glutamine amidotransferase</keyword>
<dbReference type="PANTHER" id="PTHR21343">
    <property type="entry name" value="DETHIOBIOTIN SYNTHETASE"/>
    <property type="match status" value="1"/>
</dbReference>
<dbReference type="Pfam" id="PF07685">
    <property type="entry name" value="GATase_3"/>
    <property type="match status" value="1"/>
</dbReference>
<evidence type="ECO:0000256" key="2">
    <source>
        <dbReference type="ARBA" id="ARBA00022573"/>
    </source>
</evidence>
<evidence type="ECO:0000313" key="7">
    <source>
        <dbReference type="EMBL" id="PTL40081.1"/>
    </source>
</evidence>